<evidence type="ECO:0000313" key="5">
    <source>
        <dbReference type="EMBL" id="VDD78993.1"/>
    </source>
</evidence>
<dbReference type="EMBL" id="UXSR01003004">
    <property type="protein sequence ID" value="VDD78993.1"/>
    <property type="molecule type" value="Genomic_DNA"/>
</dbReference>
<comment type="cofactor">
    <cofactor evidence="1">
        <name>pyridoxal 5'-phosphate</name>
        <dbReference type="ChEBI" id="CHEBI:597326"/>
    </cofactor>
</comment>
<evidence type="ECO:0000256" key="4">
    <source>
        <dbReference type="ARBA" id="ARBA00022898"/>
    </source>
</evidence>
<keyword evidence="6" id="KW-1185">Reference proteome</keyword>
<evidence type="ECO:0000256" key="1">
    <source>
        <dbReference type="ARBA" id="ARBA00001933"/>
    </source>
</evidence>
<dbReference type="PANTHER" id="PTHR43807:SF20">
    <property type="entry name" value="FI04487P"/>
    <property type="match status" value="1"/>
</dbReference>
<dbReference type="SUPFAM" id="SSF53383">
    <property type="entry name" value="PLP-dependent transferases"/>
    <property type="match status" value="1"/>
</dbReference>
<dbReference type="Gene3D" id="3.40.640.10">
    <property type="entry name" value="Type I PLP-dependent aspartate aminotransferase-like (Major domain)"/>
    <property type="match status" value="1"/>
</dbReference>
<reference evidence="5 6" key="1">
    <citation type="submission" date="2018-10" db="EMBL/GenBank/DDBJ databases">
        <authorList>
            <consortium name="Pathogen Informatics"/>
        </authorList>
    </citation>
    <scope>NUCLEOTIDE SEQUENCE [LARGE SCALE GENOMIC DNA]</scope>
</reference>
<protein>
    <submittedName>
        <fullName evidence="7">Acyl CoA:acetate/3-ketoacid CoA transferase</fullName>
    </submittedName>
</protein>
<dbReference type="AlphaFoldDB" id="A0A0R3UDJ7"/>
<keyword evidence="4" id="KW-0663">Pyridoxal phosphate</keyword>
<evidence type="ECO:0000313" key="7">
    <source>
        <dbReference type="WBParaSite" id="MCU_014327-RA"/>
    </source>
</evidence>
<dbReference type="InterPro" id="IPR051326">
    <property type="entry name" value="Kynurenine-oxoglutarate_AT"/>
</dbReference>
<gene>
    <name evidence="5" type="ORF">MCOS_LOCUS4996</name>
</gene>
<dbReference type="InterPro" id="IPR015421">
    <property type="entry name" value="PyrdxlP-dep_Trfase_major"/>
</dbReference>
<evidence type="ECO:0000313" key="6">
    <source>
        <dbReference type="Proteomes" id="UP000267029"/>
    </source>
</evidence>
<dbReference type="InterPro" id="IPR015424">
    <property type="entry name" value="PyrdxlP-dep_Trfase"/>
</dbReference>
<dbReference type="GO" id="GO:0005737">
    <property type="term" value="C:cytoplasm"/>
    <property type="evidence" value="ECO:0007669"/>
    <property type="project" value="TreeGrafter"/>
</dbReference>
<dbReference type="Proteomes" id="UP000267029">
    <property type="component" value="Unassembled WGS sequence"/>
</dbReference>
<evidence type="ECO:0000256" key="2">
    <source>
        <dbReference type="ARBA" id="ARBA00022576"/>
    </source>
</evidence>
<dbReference type="GO" id="GO:0016212">
    <property type="term" value="F:kynurenine-oxoglutarate transaminase activity"/>
    <property type="evidence" value="ECO:0007669"/>
    <property type="project" value="TreeGrafter"/>
</dbReference>
<dbReference type="WBParaSite" id="MCU_014327-RA">
    <property type="protein sequence ID" value="MCU_014327-RA"/>
    <property type="gene ID" value="MCU_014327"/>
</dbReference>
<accession>A0A0R3UDJ7</accession>
<sequence>MSNICPAERTLNLKPSAWQELNDAINKEKAINLGLGSSGFISTNHILKSLRRVADENVSPSLHQYARSQGHLRLVNALAKLYNQRFRHNACVSGEIPEDLREATFGADRCINPLTEIIISVGGVGALST</sequence>
<evidence type="ECO:0000256" key="3">
    <source>
        <dbReference type="ARBA" id="ARBA00022679"/>
    </source>
</evidence>
<proteinExistence type="predicted"/>
<name>A0A0R3UDJ7_MESCO</name>
<dbReference type="STRING" id="53468.A0A0R3UDJ7"/>
<keyword evidence="3" id="KW-0808">Transferase</keyword>
<keyword evidence="2" id="KW-0032">Aminotransferase</keyword>
<dbReference type="PANTHER" id="PTHR43807">
    <property type="entry name" value="FI04487P"/>
    <property type="match status" value="1"/>
</dbReference>
<organism evidence="7">
    <name type="scientific">Mesocestoides corti</name>
    <name type="common">Flatworm</name>
    <dbReference type="NCBI Taxonomy" id="53468"/>
    <lineage>
        <taxon>Eukaryota</taxon>
        <taxon>Metazoa</taxon>
        <taxon>Spiralia</taxon>
        <taxon>Lophotrochozoa</taxon>
        <taxon>Platyhelminthes</taxon>
        <taxon>Cestoda</taxon>
        <taxon>Eucestoda</taxon>
        <taxon>Cyclophyllidea</taxon>
        <taxon>Mesocestoididae</taxon>
        <taxon>Mesocestoides</taxon>
    </lineage>
</organism>
<dbReference type="OrthoDB" id="2414662at2759"/>
<reference evidence="7" key="2">
    <citation type="submission" date="2019-11" db="UniProtKB">
        <authorList>
            <consortium name="WormBaseParasite"/>
        </authorList>
    </citation>
    <scope>IDENTIFICATION</scope>
</reference>